<proteinExistence type="predicted"/>
<feature type="domain" description="Enoyl reductase (ER)" evidence="1">
    <location>
        <begin position="10"/>
        <end position="266"/>
    </location>
</feature>
<sequence>MKAAVIHAMGTIPAYETFPDPVPGADELIITVKAAALKQLDKSRVSGKHYTKFETLPAAVGVDGAGVLEDGTRVYAIGETGMMAGKALVRKEACIPLPDEISFEMAAALPNALLGSDAALLCRGGIQAGHTVWVNGATGVSGKMAVQAAKLRGAARVIATGRDPVKLEALKALGADEVVCLQQSDEALMAELSALQAANPVDIVIDYLWGRPMELLLQVLKQAVQKTVKIVTVGEMAGASINLPSGILRSKKIELLGSGFGSISKAEIYTYFHKELPGLYRLAADGQLRFDIETASLQDVSRVWEQEAAAGSRWVFLT</sequence>
<dbReference type="AlphaFoldDB" id="A0A2P8CZR2"/>
<evidence type="ECO:0000313" key="3">
    <source>
        <dbReference type="Proteomes" id="UP000240572"/>
    </source>
</evidence>
<accession>A0A2P8CZR2</accession>
<name>A0A2P8CZR2_9BACT</name>
<protein>
    <submittedName>
        <fullName evidence="2">NADPH:quinone reductase-like Zn-dependent oxidoreductase</fullName>
    </submittedName>
</protein>
<gene>
    <name evidence="2" type="ORF">B0I18_108190</name>
</gene>
<dbReference type="Proteomes" id="UP000240572">
    <property type="component" value="Unassembled WGS sequence"/>
</dbReference>
<organism evidence="2 3">
    <name type="scientific">Taibaiella chishuiensis</name>
    <dbReference type="NCBI Taxonomy" id="1434707"/>
    <lineage>
        <taxon>Bacteria</taxon>
        <taxon>Pseudomonadati</taxon>
        <taxon>Bacteroidota</taxon>
        <taxon>Chitinophagia</taxon>
        <taxon>Chitinophagales</taxon>
        <taxon>Chitinophagaceae</taxon>
        <taxon>Taibaiella</taxon>
    </lineage>
</organism>
<keyword evidence="3" id="KW-1185">Reference proteome</keyword>
<evidence type="ECO:0000259" key="1">
    <source>
        <dbReference type="SMART" id="SM00829"/>
    </source>
</evidence>
<dbReference type="Gene3D" id="3.40.50.720">
    <property type="entry name" value="NAD(P)-binding Rossmann-like Domain"/>
    <property type="match status" value="1"/>
</dbReference>
<dbReference type="InterPro" id="IPR013149">
    <property type="entry name" value="ADH-like_C"/>
</dbReference>
<dbReference type="PANTHER" id="PTHR43677:SF11">
    <property type="entry name" value="ZINC-CONTAINING ALCOHOL DEHYDROGENASE"/>
    <property type="match status" value="1"/>
</dbReference>
<dbReference type="OrthoDB" id="9787435at2"/>
<comment type="caution">
    <text evidence="2">The sequence shown here is derived from an EMBL/GenBank/DDBJ whole genome shotgun (WGS) entry which is preliminary data.</text>
</comment>
<dbReference type="InterPro" id="IPR051397">
    <property type="entry name" value="Zn-ADH-like_protein"/>
</dbReference>
<dbReference type="SMART" id="SM00829">
    <property type="entry name" value="PKS_ER"/>
    <property type="match status" value="1"/>
</dbReference>
<dbReference type="Pfam" id="PF00107">
    <property type="entry name" value="ADH_zinc_N"/>
    <property type="match status" value="1"/>
</dbReference>
<evidence type="ECO:0000313" key="2">
    <source>
        <dbReference type="EMBL" id="PSK90459.1"/>
    </source>
</evidence>
<dbReference type="RefSeq" id="WP_106524329.1">
    <property type="nucleotide sequence ID" value="NZ_PYGD01000008.1"/>
</dbReference>
<reference evidence="2 3" key="1">
    <citation type="submission" date="2018-03" db="EMBL/GenBank/DDBJ databases">
        <title>Genomic Encyclopedia of Type Strains, Phase III (KMG-III): the genomes of soil and plant-associated and newly described type strains.</title>
        <authorList>
            <person name="Whitman W."/>
        </authorList>
    </citation>
    <scope>NUCLEOTIDE SEQUENCE [LARGE SCALE GENOMIC DNA]</scope>
    <source>
        <strain evidence="2 3">CGMCC 1.12700</strain>
    </source>
</reference>
<dbReference type="InterPro" id="IPR011032">
    <property type="entry name" value="GroES-like_sf"/>
</dbReference>
<dbReference type="GO" id="GO:0016491">
    <property type="term" value="F:oxidoreductase activity"/>
    <property type="evidence" value="ECO:0007669"/>
    <property type="project" value="InterPro"/>
</dbReference>
<dbReference type="SUPFAM" id="SSF51735">
    <property type="entry name" value="NAD(P)-binding Rossmann-fold domains"/>
    <property type="match status" value="1"/>
</dbReference>
<dbReference type="EMBL" id="PYGD01000008">
    <property type="protein sequence ID" value="PSK90459.1"/>
    <property type="molecule type" value="Genomic_DNA"/>
</dbReference>
<dbReference type="SUPFAM" id="SSF50129">
    <property type="entry name" value="GroES-like"/>
    <property type="match status" value="1"/>
</dbReference>
<dbReference type="InterPro" id="IPR036291">
    <property type="entry name" value="NAD(P)-bd_dom_sf"/>
</dbReference>
<dbReference type="Gene3D" id="3.90.180.10">
    <property type="entry name" value="Medium-chain alcohol dehydrogenases, catalytic domain"/>
    <property type="match status" value="1"/>
</dbReference>
<dbReference type="InterPro" id="IPR020843">
    <property type="entry name" value="ER"/>
</dbReference>
<dbReference type="PANTHER" id="PTHR43677">
    <property type="entry name" value="SHORT-CHAIN DEHYDROGENASE/REDUCTASE"/>
    <property type="match status" value="1"/>
</dbReference>